<dbReference type="PANTHER" id="PTHR46606">
    <property type="entry name" value="SHOOTIN-1"/>
    <property type="match status" value="1"/>
</dbReference>
<dbReference type="GO" id="GO:2001224">
    <property type="term" value="P:positive regulation of neuron migration"/>
    <property type="evidence" value="ECO:0007669"/>
    <property type="project" value="TreeGrafter"/>
</dbReference>
<feature type="region of interest" description="Disordered" evidence="2">
    <location>
        <begin position="1"/>
        <end position="70"/>
    </location>
</feature>
<feature type="compositionally biased region" description="Pro residues" evidence="2">
    <location>
        <begin position="491"/>
        <end position="509"/>
    </location>
</feature>
<dbReference type="GO" id="GO:0031252">
    <property type="term" value="C:cell leading edge"/>
    <property type="evidence" value="ECO:0007669"/>
    <property type="project" value="TreeGrafter"/>
</dbReference>
<dbReference type="EMBL" id="GBYB01007321">
    <property type="protein sequence ID" value="JAG77088.1"/>
    <property type="molecule type" value="Transcribed_RNA"/>
</dbReference>
<evidence type="ECO:0000313" key="3">
    <source>
        <dbReference type="EMBL" id="JAG77088.1"/>
    </source>
</evidence>
<keyword evidence="1" id="KW-0175">Coiled coil</keyword>
<feature type="compositionally biased region" description="Basic and acidic residues" evidence="2">
    <location>
        <begin position="574"/>
        <end position="590"/>
    </location>
</feature>
<dbReference type="PANTHER" id="PTHR46606:SF5">
    <property type="entry name" value="SHOOTIN-1"/>
    <property type="match status" value="1"/>
</dbReference>
<dbReference type="InterPro" id="IPR024849">
    <property type="entry name" value="Shootin-1"/>
</dbReference>
<sequence length="624" mass="70929">MHKSEFHVSLTPAELGRVKTPSAMSNNHSHIPIPKSLGSPNKSTLHSMAKRGNSANSLSDKTGVSPPGKTPSVAAYKASFERLDAAASQGNLQKRILNDNQSTINSLKNQESLKRPATVLNTSRFNGSNNNNNGITLGEVNWKYKFEDSEKKRKLLIQKSETVTKENTELDKKNRQLLRDNNVLQSQVRTKDEELHKLRSVSERLCKEYEQQKRQYDVETGALHKAMQQASQWYKQNRQLKRQSLVLTQRILESRPDALADDLCLSDEVDANEIDDAEELRQTITELSAEVARLQTELNSARLQEFEAQEQAALSNARLEEEREMREKCEEVIKQLTIHKENMERVSRMVSDEVEALKSQCDREREHTKMIKFEADRVQKERNVLAHQSALLMAEVSDDSNGRLLAVLQEVETLKRHLEEEKQAHIEQMQLLQDKLEEKESNVEFEIVEEKLKLSEVEINMMQERAERAEGEVERLEGVVAKLEEMLSKSAPPPAPPMPPPPPPPPLPPVNNSALSTVKLLTRERAQGDSNRNSAIYDMENILGITKKSAAVPQQPAIDDIINQIKGGKFTLKQTDKQREQERRRKREMESAPAAVSEMLNILGTMRRRAKPVRQSLNYPDVST</sequence>
<organism evidence="3">
    <name type="scientific">Fopius arisanus</name>
    <dbReference type="NCBI Taxonomy" id="64838"/>
    <lineage>
        <taxon>Eukaryota</taxon>
        <taxon>Metazoa</taxon>
        <taxon>Ecdysozoa</taxon>
        <taxon>Arthropoda</taxon>
        <taxon>Hexapoda</taxon>
        <taxon>Insecta</taxon>
        <taxon>Pterygota</taxon>
        <taxon>Neoptera</taxon>
        <taxon>Endopterygota</taxon>
        <taxon>Hymenoptera</taxon>
        <taxon>Apocrita</taxon>
        <taxon>Ichneumonoidea</taxon>
        <taxon>Braconidae</taxon>
        <taxon>Opiinae</taxon>
        <taxon>Fopius</taxon>
    </lineage>
</organism>
<feature type="coiled-coil region" evidence="1">
    <location>
        <begin position="277"/>
        <end position="360"/>
    </location>
</feature>
<reference evidence="3" key="1">
    <citation type="submission" date="2015-01" db="EMBL/GenBank/DDBJ databases">
        <title>Transcriptome Assembly of Fopius arisanus.</title>
        <authorList>
            <person name="Geib S."/>
        </authorList>
    </citation>
    <scope>NUCLEOTIDE SEQUENCE</scope>
</reference>
<proteinExistence type="predicted"/>
<feature type="region of interest" description="Disordered" evidence="2">
    <location>
        <begin position="571"/>
        <end position="596"/>
    </location>
</feature>
<feature type="coiled-coil region" evidence="1">
    <location>
        <begin position="401"/>
        <end position="486"/>
    </location>
</feature>
<dbReference type="GO" id="GO:0044295">
    <property type="term" value="C:axonal growth cone"/>
    <property type="evidence" value="ECO:0007669"/>
    <property type="project" value="TreeGrafter"/>
</dbReference>
<dbReference type="AlphaFoldDB" id="A0A0C9RKE2"/>
<dbReference type="GO" id="GO:0005737">
    <property type="term" value="C:cytoplasm"/>
    <property type="evidence" value="ECO:0007669"/>
    <property type="project" value="TreeGrafter"/>
</dbReference>
<gene>
    <name evidence="3" type="primary">SHOT1_2</name>
    <name evidence="3" type="ORF">g.43102</name>
</gene>
<name>A0A0C9RKE2_9HYME</name>
<protein>
    <submittedName>
        <fullName evidence="3">SHOT1_2 protein</fullName>
    </submittedName>
</protein>
<feature type="coiled-coil region" evidence="1">
    <location>
        <begin position="167"/>
        <end position="243"/>
    </location>
</feature>
<accession>A0A0C9RKE2</accession>
<feature type="compositionally biased region" description="Polar residues" evidence="2">
    <location>
        <begin position="53"/>
        <end position="62"/>
    </location>
</feature>
<dbReference type="GO" id="GO:0048812">
    <property type="term" value="P:neuron projection morphogenesis"/>
    <property type="evidence" value="ECO:0007669"/>
    <property type="project" value="TreeGrafter"/>
</dbReference>
<evidence type="ECO:0000256" key="2">
    <source>
        <dbReference type="SAM" id="MobiDB-lite"/>
    </source>
</evidence>
<feature type="region of interest" description="Disordered" evidence="2">
    <location>
        <begin position="488"/>
        <end position="509"/>
    </location>
</feature>
<evidence type="ECO:0000256" key="1">
    <source>
        <dbReference type="SAM" id="Coils"/>
    </source>
</evidence>